<evidence type="ECO:0000256" key="1">
    <source>
        <dbReference type="SAM" id="Coils"/>
    </source>
</evidence>
<keyword evidence="4" id="KW-1185">Reference proteome</keyword>
<comment type="caution">
    <text evidence="3">The sequence shown here is derived from an EMBL/GenBank/DDBJ whole genome shotgun (WGS) entry which is preliminary data.</text>
</comment>
<organism evidence="3 4">
    <name type="scientific">Fistulifera solaris</name>
    <name type="common">Oleaginous diatom</name>
    <dbReference type="NCBI Taxonomy" id="1519565"/>
    <lineage>
        <taxon>Eukaryota</taxon>
        <taxon>Sar</taxon>
        <taxon>Stramenopiles</taxon>
        <taxon>Ochrophyta</taxon>
        <taxon>Bacillariophyta</taxon>
        <taxon>Bacillariophyceae</taxon>
        <taxon>Bacillariophycidae</taxon>
        <taxon>Naviculales</taxon>
        <taxon>Naviculaceae</taxon>
        <taxon>Fistulifera</taxon>
    </lineage>
</organism>
<feature type="coiled-coil region" evidence="1">
    <location>
        <begin position="207"/>
        <end position="387"/>
    </location>
</feature>
<evidence type="ECO:0000313" key="4">
    <source>
        <dbReference type="Proteomes" id="UP000198406"/>
    </source>
</evidence>
<keyword evidence="1" id="KW-0175">Coiled coil</keyword>
<gene>
    <name evidence="3" type="ORF">FisN_3Lh393</name>
</gene>
<feature type="coiled-coil region" evidence="1">
    <location>
        <begin position="436"/>
        <end position="509"/>
    </location>
</feature>
<sequence length="653" mass="74196">MSRWLQNMGQFLEQLDDQAEKVADERLQSEDRKDIASILAARGLEQNDDDDDDEANHLEEEEIASEGKQEEPVRLEIEEELDPNAWPEQSLSELVNNEAEQQVQTVSDLQQTQETSSTEEIIRETAENDIQTGAILPIDEAPMKQPSMDHSKSIKTPVDGEVQWETHQSSQFNMTPFRMAGGALFNNIKSHLKVVEPSSQPDNDGPSRELQKEVKTLKRHVIKLNSQLEQAETEIQAQREELERAAERIEKDRTRYQQEREAEKKRHAEEMQLLKVKHEQALEDAKRRSNAQLEEARRQFHELEQRRMQEGGDMNKELSDAVQREQEFMQKIALLEDEKTTFLSQIGTLHAQQEALGSRLESLTQTADNAMAREREAEDRLDQALSLHARQMSQRNSREAELEKTVAELGAALVEAKSSVNAPLGKEQTVDASSFRHDLSNEIEALEAQLTLEKQKCDMLQREVRSLTRERADEISISATRQVENDRRLQEMSNEIILLKRDLEQAKRLDAGKNLILSDTSESKTLSEDLFRQRELVISCKSEIATLKSRLKAAISRAEKAEDTLERSRMSSDGVGDIESGTKVRLLGRSRRKPASSFQTSMSSALNFSGAQGEGSKRLSKSLDVLDTMLSQSGTVLRHNPIARLLFSKCARH</sequence>
<evidence type="ECO:0000313" key="3">
    <source>
        <dbReference type="EMBL" id="GAX10198.1"/>
    </source>
</evidence>
<dbReference type="OrthoDB" id="248903at2759"/>
<proteinExistence type="predicted"/>
<dbReference type="EMBL" id="BDSP01000016">
    <property type="protein sequence ID" value="GAX10198.1"/>
    <property type="molecule type" value="Genomic_DNA"/>
</dbReference>
<name>A0A1Z5J8Q5_FISSO</name>
<reference evidence="3 4" key="1">
    <citation type="journal article" date="2015" name="Plant Cell">
        <title>Oil accumulation by the oleaginous diatom Fistulifera solaris as revealed by the genome and transcriptome.</title>
        <authorList>
            <person name="Tanaka T."/>
            <person name="Maeda Y."/>
            <person name="Veluchamy A."/>
            <person name="Tanaka M."/>
            <person name="Abida H."/>
            <person name="Marechal E."/>
            <person name="Bowler C."/>
            <person name="Muto M."/>
            <person name="Sunaga Y."/>
            <person name="Tanaka M."/>
            <person name="Yoshino T."/>
            <person name="Taniguchi T."/>
            <person name="Fukuda Y."/>
            <person name="Nemoto M."/>
            <person name="Matsumoto M."/>
            <person name="Wong P.S."/>
            <person name="Aburatani S."/>
            <person name="Fujibuchi W."/>
        </authorList>
    </citation>
    <scope>NUCLEOTIDE SEQUENCE [LARGE SCALE GENOMIC DNA]</scope>
    <source>
        <strain evidence="3 4">JPCC DA0580</strain>
    </source>
</reference>
<dbReference type="AlphaFoldDB" id="A0A1Z5J8Q5"/>
<feature type="coiled-coil region" evidence="1">
    <location>
        <begin position="544"/>
        <end position="571"/>
    </location>
</feature>
<dbReference type="Proteomes" id="UP000198406">
    <property type="component" value="Unassembled WGS sequence"/>
</dbReference>
<evidence type="ECO:0000256" key="2">
    <source>
        <dbReference type="SAM" id="MobiDB-lite"/>
    </source>
</evidence>
<feature type="compositionally biased region" description="Acidic residues" evidence="2">
    <location>
        <begin position="46"/>
        <end position="64"/>
    </location>
</feature>
<dbReference type="InParanoid" id="A0A1Z5J8Q5"/>
<accession>A0A1Z5J8Q5</accession>
<feature type="region of interest" description="Disordered" evidence="2">
    <location>
        <begin position="40"/>
        <end position="73"/>
    </location>
</feature>
<protein>
    <submittedName>
        <fullName evidence="3">Uncharacterized protein</fullName>
    </submittedName>
</protein>